<evidence type="ECO:0000256" key="4">
    <source>
        <dbReference type="ARBA" id="ARBA00023157"/>
    </source>
</evidence>
<evidence type="ECO:0000256" key="3">
    <source>
        <dbReference type="ARBA" id="ARBA00022704"/>
    </source>
</evidence>
<keyword evidence="2" id="KW-0646">Protease inhibitor</keyword>
<dbReference type="GO" id="GO:0005737">
    <property type="term" value="C:cytoplasm"/>
    <property type="evidence" value="ECO:0007669"/>
    <property type="project" value="TreeGrafter"/>
</dbReference>
<feature type="domain" description="Cystatin" evidence="6">
    <location>
        <begin position="141"/>
        <end position="249"/>
    </location>
</feature>
<feature type="signal peptide" evidence="5">
    <location>
        <begin position="1"/>
        <end position="19"/>
    </location>
</feature>
<dbReference type="FunFam" id="3.10.450.10:FF:000004">
    <property type="entry name" value="Cystatin C"/>
    <property type="match status" value="2"/>
</dbReference>
<dbReference type="Proteomes" id="UP000289886">
    <property type="component" value="Unassembled WGS sequence"/>
</dbReference>
<comment type="similarity">
    <text evidence="1">Belongs to the cystatin family.</text>
</comment>
<dbReference type="InterPro" id="IPR018073">
    <property type="entry name" value="Prot_inh_cystat_CS"/>
</dbReference>
<evidence type="ECO:0000259" key="6">
    <source>
        <dbReference type="SMART" id="SM00043"/>
    </source>
</evidence>
<evidence type="ECO:0000256" key="5">
    <source>
        <dbReference type="SAM" id="SignalP"/>
    </source>
</evidence>
<keyword evidence="5" id="KW-0732">Signal</keyword>
<keyword evidence="4" id="KW-1015">Disulfide bond</keyword>
<dbReference type="SUPFAM" id="SSF54403">
    <property type="entry name" value="Cystatin/monellin"/>
    <property type="match status" value="2"/>
</dbReference>
<dbReference type="Gene3D" id="3.10.450.10">
    <property type="match status" value="2"/>
</dbReference>
<accession>A0A662YY04</accession>
<dbReference type="InterPro" id="IPR046350">
    <property type="entry name" value="Cystatin_sf"/>
</dbReference>
<dbReference type="SMART" id="SM00043">
    <property type="entry name" value="CY"/>
    <property type="match status" value="2"/>
</dbReference>
<dbReference type="CDD" id="cd00042">
    <property type="entry name" value="CY"/>
    <property type="match status" value="2"/>
</dbReference>
<proteinExistence type="inferred from homology"/>
<dbReference type="GO" id="GO:0031982">
    <property type="term" value="C:vesicle"/>
    <property type="evidence" value="ECO:0007669"/>
    <property type="project" value="TreeGrafter"/>
</dbReference>
<dbReference type="InterPro" id="IPR000010">
    <property type="entry name" value="Cystatin_dom"/>
</dbReference>
<dbReference type="GO" id="GO:0005615">
    <property type="term" value="C:extracellular space"/>
    <property type="evidence" value="ECO:0007669"/>
    <property type="project" value="TreeGrafter"/>
</dbReference>
<name>A0A662YY04_ACIRT</name>
<dbReference type="PROSITE" id="PS00287">
    <property type="entry name" value="CYSTATIN"/>
    <property type="match status" value="1"/>
</dbReference>
<dbReference type="EMBL" id="SCEB01000048">
    <property type="protein sequence ID" value="RXN01423.1"/>
    <property type="molecule type" value="Genomic_DNA"/>
</dbReference>
<comment type="caution">
    <text evidence="7">The sequence shown here is derived from an EMBL/GenBank/DDBJ whole genome shotgun (WGS) entry which is preliminary data.</text>
</comment>
<dbReference type="PANTHER" id="PTHR46186:SF2">
    <property type="entry name" value="CYSTATIN"/>
    <property type="match status" value="1"/>
</dbReference>
<sequence>MACWWHCVLLVLTVSTASAELSGGLADASPSSRGVQRAASFAVAEYNKESTDEYASKMIKVLSAQIQVVAGMKYILDVEMRLTQCKKGESSDVKSCALNTSDKKFTCHFVVLDVPWRSVTQLLESSCKPAHPVAVLKASGEIVGGVEEVSPNRLDVQRAARSAVIEYNKQSTVENASKMIKVLSAQTQVVAGIKYILDVEMGLTQCKKGESNDVQSCALNTSDKKFTCHFVVLDAPWLGEIQLLDSSCKPSQG</sequence>
<dbReference type="AlphaFoldDB" id="A0A662YY04"/>
<keyword evidence="8" id="KW-1185">Reference proteome</keyword>
<gene>
    <name evidence="7" type="ORF">EOD39_6866</name>
</gene>
<dbReference type="GO" id="GO:0004869">
    <property type="term" value="F:cysteine-type endopeptidase inhibitor activity"/>
    <property type="evidence" value="ECO:0007669"/>
    <property type="project" value="UniProtKB-KW"/>
</dbReference>
<evidence type="ECO:0000313" key="8">
    <source>
        <dbReference type="Proteomes" id="UP000289886"/>
    </source>
</evidence>
<reference evidence="7 8" key="1">
    <citation type="submission" date="2019-01" db="EMBL/GenBank/DDBJ databases">
        <title>Draft Genome and Complete Hox-Cluster Characterization of the Sterlet Sturgeon (Acipenser ruthenus).</title>
        <authorList>
            <person name="Wei Q."/>
        </authorList>
    </citation>
    <scope>NUCLEOTIDE SEQUENCE [LARGE SCALE GENOMIC DNA]</scope>
    <source>
        <strain evidence="7">WHYD16114868_AA</strain>
        <tissue evidence="7">Blood</tissue>
    </source>
</reference>
<evidence type="ECO:0000313" key="7">
    <source>
        <dbReference type="EMBL" id="RXN01423.1"/>
    </source>
</evidence>
<organism evidence="7 8">
    <name type="scientific">Acipenser ruthenus</name>
    <name type="common">Sterlet sturgeon</name>
    <dbReference type="NCBI Taxonomy" id="7906"/>
    <lineage>
        <taxon>Eukaryota</taxon>
        <taxon>Metazoa</taxon>
        <taxon>Chordata</taxon>
        <taxon>Craniata</taxon>
        <taxon>Vertebrata</taxon>
        <taxon>Euteleostomi</taxon>
        <taxon>Actinopterygii</taxon>
        <taxon>Chondrostei</taxon>
        <taxon>Acipenseriformes</taxon>
        <taxon>Acipenseridae</taxon>
        <taxon>Acipenser</taxon>
    </lineage>
</organism>
<feature type="chain" id="PRO_5024928194" evidence="5">
    <location>
        <begin position="20"/>
        <end position="253"/>
    </location>
</feature>
<feature type="domain" description="Cystatin" evidence="6">
    <location>
        <begin position="20"/>
        <end position="128"/>
    </location>
</feature>
<protein>
    <submittedName>
        <fullName evidence="7">Cystatin-2</fullName>
    </submittedName>
</protein>
<evidence type="ECO:0000256" key="1">
    <source>
        <dbReference type="ARBA" id="ARBA00009403"/>
    </source>
</evidence>
<evidence type="ECO:0000256" key="2">
    <source>
        <dbReference type="ARBA" id="ARBA00022690"/>
    </source>
</evidence>
<dbReference type="PANTHER" id="PTHR46186">
    <property type="entry name" value="CYSTATIN"/>
    <property type="match status" value="1"/>
</dbReference>
<dbReference type="Pfam" id="PF00031">
    <property type="entry name" value="Cystatin"/>
    <property type="match status" value="2"/>
</dbReference>
<keyword evidence="3" id="KW-0789">Thiol protease inhibitor</keyword>